<reference evidence="2 3" key="1">
    <citation type="journal article" date="2015" name="Stand. Genomic Sci.">
        <title>Genomic Encyclopedia of Bacterial and Archaeal Type Strains, Phase III: the genomes of soil and plant-associated and newly described type strains.</title>
        <authorList>
            <person name="Whitman W.B."/>
            <person name="Woyke T."/>
            <person name="Klenk H.P."/>
            <person name="Zhou Y."/>
            <person name="Lilburn T.G."/>
            <person name="Beck B.J."/>
            <person name="De Vos P."/>
            <person name="Vandamme P."/>
            <person name="Eisen J.A."/>
            <person name="Garrity G."/>
            <person name="Hugenholtz P."/>
            <person name="Kyrpides N.C."/>
        </authorList>
    </citation>
    <scope>NUCLEOTIDE SEQUENCE [LARGE SCALE GENOMIC DNA]</scope>
    <source>
        <strain evidence="2 3">VKM Ac-2540</strain>
    </source>
</reference>
<organism evidence="2 3">
    <name type="scientific">Kribbella rubisoli</name>
    <dbReference type="NCBI Taxonomy" id="3075929"/>
    <lineage>
        <taxon>Bacteria</taxon>
        <taxon>Bacillati</taxon>
        <taxon>Actinomycetota</taxon>
        <taxon>Actinomycetes</taxon>
        <taxon>Propionibacteriales</taxon>
        <taxon>Kribbellaceae</taxon>
        <taxon>Kribbella</taxon>
    </lineage>
</organism>
<gene>
    <name evidence="2" type="ORF">EV645_7973</name>
</gene>
<dbReference type="PANTHER" id="PTHR46388">
    <property type="entry name" value="NHL REPEAT-CONTAINING PROTEIN 2"/>
    <property type="match status" value="1"/>
</dbReference>
<evidence type="ECO:0000313" key="2">
    <source>
        <dbReference type="EMBL" id="RZU01869.1"/>
    </source>
</evidence>
<name>A0A4Q7VZU0_9ACTN</name>
<dbReference type="AlphaFoldDB" id="A0A4Q7VZU0"/>
<comment type="caution">
    <text evidence="2">The sequence shown here is derived from an EMBL/GenBank/DDBJ whole genome shotgun (WGS) entry which is preliminary data.</text>
</comment>
<dbReference type="RefSeq" id="WP_157997264.1">
    <property type="nucleotide sequence ID" value="NZ_SHKR01000018.1"/>
</dbReference>
<dbReference type="SUPFAM" id="SSF52833">
    <property type="entry name" value="Thioredoxin-like"/>
    <property type="match status" value="1"/>
</dbReference>
<dbReference type="InterPro" id="IPR036249">
    <property type="entry name" value="Thioredoxin-like_sf"/>
</dbReference>
<dbReference type="EMBL" id="SHKR01000018">
    <property type="protein sequence ID" value="RZU01869.1"/>
    <property type="molecule type" value="Genomic_DNA"/>
</dbReference>
<dbReference type="InterPro" id="IPR041017">
    <property type="entry name" value="Thioredoxin_10"/>
</dbReference>
<dbReference type="Proteomes" id="UP000292027">
    <property type="component" value="Unassembled WGS sequence"/>
</dbReference>
<evidence type="ECO:0000259" key="1">
    <source>
        <dbReference type="Pfam" id="PF17991"/>
    </source>
</evidence>
<proteinExistence type="predicted"/>
<protein>
    <recommendedName>
        <fullName evidence="1">DipZ thioredoxin-like C-terminal domain-containing protein</fullName>
    </recommendedName>
</protein>
<dbReference type="OrthoDB" id="9811352at2"/>
<feature type="domain" description="DipZ thioredoxin-like C-terminal" evidence="1">
    <location>
        <begin position="204"/>
        <end position="348"/>
    </location>
</feature>
<dbReference type="Pfam" id="PF17991">
    <property type="entry name" value="Thioredoxin_10"/>
    <property type="match status" value="1"/>
</dbReference>
<sequence length="348" mass="38658">MNHSHPWRTALSRFSPFASGWSTVDPGEQGSAGPLAALGLATSWLNSPPLTAEALHGRVVLVDFCTYTCVNWLRTLPYRRAWTEKYGRYGLAVIGVHTPEFDFEHDLGNVQRAVDELEIDHPVAIDNDYAIWTSFENHYWPALYFVDVLGTVRHHHFGEGEYEQSELMIQGLLAEAGATGFDPEPVQVDAIGVEAAAGWDDLWSPENYLGYERAENFASPNGTVLGTVHDYVTPSDLALNHWALAGDWSIDRRAVLLNRANGTITYRFHARDVNIVLAPSIGRVPFQVRIDGRPPTGAHGADVDADGNGLLDRPRLYQLIRQSGRITDRTFEIVFHQAGVQAYAFTFG</sequence>
<keyword evidence="3" id="KW-1185">Reference proteome</keyword>
<accession>A0A4Q7VZU0</accession>
<dbReference type="Gene3D" id="3.40.30.10">
    <property type="entry name" value="Glutaredoxin"/>
    <property type="match status" value="1"/>
</dbReference>
<dbReference type="Gene3D" id="2.60.120.260">
    <property type="entry name" value="Galactose-binding domain-like"/>
    <property type="match status" value="1"/>
</dbReference>
<evidence type="ECO:0000313" key="3">
    <source>
        <dbReference type="Proteomes" id="UP000292027"/>
    </source>
</evidence>
<dbReference type="PANTHER" id="PTHR46388:SF2">
    <property type="entry name" value="NHL REPEAT-CONTAINING PROTEIN 2"/>
    <property type="match status" value="1"/>
</dbReference>